<dbReference type="SUPFAM" id="SSF53335">
    <property type="entry name" value="S-adenosyl-L-methionine-dependent methyltransferases"/>
    <property type="match status" value="1"/>
</dbReference>
<dbReference type="InterPro" id="IPR054728">
    <property type="entry name" value="RsmB-like_ferredoxin"/>
</dbReference>
<evidence type="ECO:0000256" key="2">
    <source>
        <dbReference type="ARBA" id="ARBA00004496"/>
    </source>
</evidence>
<dbReference type="PANTHER" id="PTHR22807:SF53">
    <property type="entry name" value="RIBOSOMAL RNA SMALL SUBUNIT METHYLTRANSFERASE B-RELATED"/>
    <property type="match status" value="1"/>
</dbReference>
<feature type="binding site" evidence="13">
    <location>
        <position position="335"/>
    </location>
    <ligand>
        <name>S-adenosyl-L-methionine</name>
        <dbReference type="ChEBI" id="CHEBI:59789"/>
    </ligand>
</feature>
<dbReference type="Pfam" id="PF01029">
    <property type="entry name" value="NusB"/>
    <property type="match status" value="1"/>
</dbReference>
<feature type="binding site" evidence="13">
    <location>
        <position position="290"/>
    </location>
    <ligand>
        <name>S-adenosyl-L-methionine</name>
        <dbReference type="ChEBI" id="CHEBI:59789"/>
    </ligand>
</feature>
<dbReference type="InterPro" id="IPR035926">
    <property type="entry name" value="NusB-like_sf"/>
</dbReference>
<evidence type="ECO:0000256" key="7">
    <source>
        <dbReference type="ARBA" id="ARBA00022679"/>
    </source>
</evidence>
<dbReference type="EC" id="2.1.1.176" evidence="3"/>
<dbReference type="CDD" id="cd02440">
    <property type="entry name" value="AdoMet_MTases"/>
    <property type="match status" value="1"/>
</dbReference>
<dbReference type="PROSITE" id="PS51686">
    <property type="entry name" value="SAM_MT_RSMB_NOP"/>
    <property type="match status" value="1"/>
</dbReference>
<evidence type="ECO:0000313" key="15">
    <source>
        <dbReference type="EMBL" id="SDN15345.1"/>
    </source>
</evidence>
<gene>
    <name evidence="15" type="ORF">SAMN05216544_1990</name>
</gene>
<keyword evidence="5" id="KW-0698">rRNA processing</keyword>
<keyword evidence="16" id="KW-1185">Reference proteome</keyword>
<dbReference type="GO" id="GO:0003723">
    <property type="term" value="F:RNA binding"/>
    <property type="evidence" value="ECO:0007669"/>
    <property type="project" value="UniProtKB-UniRule"/>
</dbReference>
<comment type="function">
    <text evidence="1">Specifically methylates the cytosine at position 967 (m5C967) of 16S rRNA.</text>
</comment>
<evidence type="ECO:0000256" key="11">
    <source>
        <dbReference type="ARBA" id="ARBA00031088"/>
    </source>
</evidence>
<evidence type="ECO:0000256" key="5">
    <source>
        <dbReference type="ARBA" id="ARBA00022552"/>
    </source>
</evidence>
<feature type="binding site" evidence="13">
    <location>
        <begin position="266"/>
        <end position="272"/>
    </location>
    <ligand>
        <name>S-adenosyl-L-methionine</name>
        <dbReference type="ChEBI" id="CHEBI:59789"/>
    </ligand>
</feature>
<dbReference type="SUPFAM" id="SSF48013">
    <property type="entry name" value="NusB-like"/>
    <property type="match status" value="1"/>
</dbReference>
<keyword evidence="9 13" id="KW-0694">RNA-binding</keyword>
<organism evidence="15 16">
    <name type="scientific">Lachnospira pectinoschiza</name>
    <dbReference type="NCBI Taxonomy" id="28052"/>
    <lineage>
        <taxon>Bacteria</taxon>
        <taxon>Bacillati</taxon>
        <taxon>Bacillota</taxon>
        <taxon>Clostridia</taxon>
        <taxon>Lachnospirales</taxon>
        <taxon>Lachnospiraceae</taxon>
        <taxon>Lachnospira</taxon>
    </lineage>
</organism>
<keyword evidence="7 13" id="KW-0808">Transferase</keyword>
<evidence type="ECO:0000256" key="9">
    <source>
        <dbReference type="ARBA" id="ARBA00022884"/>
    </source>
</evidence>
<comment type="similarity">
    <text evidence="13">Belongs to the class I-like SAM-binding methyltransferase superfamily. RsmB/NOP family.</text>
</comment>
<keyword evidence="4" id="KW-0963">Cytoplasm</keyword>
<evidence type="ECO:0000256" key="4">
    <source>
        <dbReference type="ARBA" id="ARBA00022490"/>
    </source>
</evidence>
<dbReference type="Gene3D" id="3.30.70.1170">
    <property type="entry name" value="Sun protein, domain 3"/>
    <property type="match status" value="1"/>
</dbReference>
<evidence type="ECO:0000256" key="6">
    <source>
        <dbReference type="ARBA" id="ARBA00022603"/>
    </source>
</evidence>
<comment type="subcellular location">
    <subcellularLocation>
        <location evidence="2">Cytoplasm</location>
    </subcellularLocation>
</comment>
<keyword evidence="6 13" id="KW-0489">Methyltransferase</keyword>
<dbReference type="Gene3D" id="3.40.50.150">
    <property type="entry name" value="Vaccinia Virus protein VP39"/>
    <property type="match status" value="1"/>
</dbReference>
<name>A0A1G9Z355_9FIRM</name>
<dbReference type="PANTHER" id="PTHR22807">
    <property type="entry name" value="NOP2 YEAST -RELATED NOL1/NOP2/FMU SUN DOMAIN-CONTAINING"/>
    <property type="match status" value="1"/>
</dbReference>
<protein>
    <recommendedName>
        <fullName evidence="3">16S rRNA (cytosine(967)-C(5))-methyltransferase</fullName>
        <ecNumber evidence="3">2.1.1.176</ecNumber>
    </recommendedName>
    <alternativeName>
        <fullName evidence="10">16S rRNA m5C967 methyltransferase</fullName>
    </alternativeName>
    <alternativeName>
        <fullName evidence="11">rRNA (cytosine-C(5)-)-methyltransferase RsmB</fullName>
    </alternativeName>
</protein>
<proteinExistence type="inferred from homology"/>
<dbReference type="RefSeq" id="WP_242869343.1">
    <property type="nucleotide sequence ID" value="NZ_FNHZ01000007.1"/>
</dbReference>
<dbReference type="InterPro" id="IPR004573">
    <property type="entry name" value="rRNA_ssu_MeTfrase_B"/>
</dbReference>
<comment type="catalytic activity">
    <reaction evidence="12">
        <text>cytidine(967) in 16S rRNA + S-adenosyl-L-methionine = 5-methylcytidine(967) in 16S rRNA + S-adenosyl-L-homocysteine + H(+)</text>
        <dbReference type="Rhea" id="RHEA:42748"/>
        <dbReference type="Rhea" id="RHEA-COMP:10219"/>
        <dbReference type="Rhea" id="RHEA-COMP:10220"/>
        <dbReference type="ChEBI" id="CHEBI:15378"/>
        <dbReference type="ChEBI" id="CHEBI:57856"/>
        <dbReference type="ChEBI" id="CHEBI:59789"/>
        <dbReference type="ChEBI" id="CHEBI:74483"/>
        <dbReference type="ChEBI" id="CHEBI:82748"/>
        <dbReference type="EC" id="2.1.1.176"/>
    </reaction>
</comment>
<keyword evidence="8 13" id="KW-0949">S-adenosyl-L-methionine</keyword>
<dbReference type="InterPro" id="IPR049560">
    <property type="entry name" value="MeTrfase_RsmB-F_NOP2_cat"/>
</dbReference>
<dbReference type="AlphaFoldDB" id="A0A1G9Z355"/>
<evidence type="ECO:0000313" key="16">
    <source>
        <dbReference type="Proteomes" id="UP000187651"/>
    </source>
</evidence>
<dbReference type="InterPro" id="IPR029063">
    <property type="entry name" value="SAM-dependent_MTases_sf"/>
</dbReference>
<dbReference type="EMBL" id="FNHZ01000007">
    <property type="protein sequence ID" value="SDN15345.1"/>
    <property type="molecule type" value="Genomic_DNA"/>
</dbReference>
<dbReference type="InterPro" id="IPR006027">
    <property type="entry name" value="NusB_RsmB_TIM44"/>
</dbReference>
<dbReference type="Gene3D" id="1.10.940.10">
    <property type="entry name" value="NusB-like"/>
    <property type="match status" value="1"/>
</dbReference>
<feature type="binding site" evidence="13">
    <location>
        <position position="317"/>
    </location>
    <ligand>
        <name>S-adenosyl-L-methionine</name>
        <dbReference type="ChEBI" id="CHEBI:59789"/>
    </ligand>
</feature>
<evidence type="ECO:0000256" key="10">
    <source>
        <dbReference type="ARBA" id="ARBA00030399"/>
    </source>
</evidence>
<sequence>MTTANNSVNLRAVVLDMLLENEKNGEFSNYLLNNALAKYQYLEKSQRSFIAKLFIGSIERKIELDYVCNQFSKTKTKKMKPLIRVLIRMSIYQLLYMDSVPESAVCNEAVKLATKRGFVSLKGFVNGVLRNIARNKDSIEYPAESDYILHNSIKYSMPEWIIKLWLESYSKEEVSDILEGLFKEKRTYIRVNTSKISPKDLKEKLESEGVKVVNTEIDYALEISDYDYLTNLDSFNEGLFQIQDLSSIIAGYNSHFENGQTVVDVCAAPGGKTINASLWVGDEGRVYSRDISYEKLDKIEENLDRLGITNVETEVFDASELDESLVAKADVVIADLPCSGLGIIGRKPDIKYNASPEKCAELIEIQKNILTTVVNYLKESAILVYSTCTINKAENEEQVEFIKGLGFELLDMKQLLAGKTKDTDGFFYAILKKK</sequence>
<dbReference type="GO" id="GO:0005737">
    <property type="term" value="C:cytoplasm"/>
    <property type="evidence" value="ECO:0007669"/>
    <property type="project" value="UniProtKB-SubCell"/>
</dbReference>
<evidence type="ECO:0000256" key="12">
    <source>
        <dbReference type="ARBA" id="ARBA00047283"/>
    </source>
</evidence>
<evidence type="ECO:0000259" key="14">
    <source>
        <dbReference type="PROSITE" id="PS51686"/>
    </source>
</evidence>
<dbReference type="InterPro" id="IPR023267">
    <property type="entry name" value="RCMT"/>
</dbReference>
<dbReference type="NCBIfam" id="NF011494">
    <property type="entry name" value="PRK14902.1"/>
    <property type="match status" value="1"/>
</dbReference>
<accession>A0A1G9Z355</accession>
<reference evidence="16" key="1">
    <citation type="submission" date="2016-10" db="EMBL/GenBank/DDBJ databases">
        <authorList>
            <person name="Varghese N."/>
            <person name="Submissions S."/>
        </authorList>
    </citation>
    <scope>NUCLEOTIDE SEQUENCE [LARGE SCALE GENOMIC DNA]</scope>
    <source>
        <strain evidence="16">M83</strain>
    </source>
</reference>
<evidence type="ECO:0000256" key="3">
    <source>
        <dbReference type="ARBA" id="ARBA00012140"/>
    </source>
</evidence>
<evidence type="ECO:0000256" key="13">
    <source>
        <dbReference type="PROSITE-ProRule" id="PRU01023"/>
    </source>
</evidence>
<feature type="domain" description="SAM-dependent MTase RsmB/NOP-type" evidence="14">
    <location>
        <begin position="177"/>
        <end position="434"/>
    </location>
</feature>
<evidence type="ECO:0000256" key="8">
    <source>
        <dbReference type="ARBA" id="ARBA00022691"/>
    </source>
</evidence>
<dbReference type="InterPro" id="IPR001678">
    <property type="entry name" value="MeTrfase_RsmB-F_NOP2_dom"/>
</dbReference>
<dbReference type="GO" id="GO:0008649">
    <property type="term" value="F:rRNA methyltransferase activity"/>
    <property type="evidence" value="ECO:0007669"/>
    <property type="project" value="InterPro"/>
</dbReference>
<dbReference type="PRINTS" id="PR02008">
    <property type="entry name" value="RCMTFAMILY"/>
</dbReference>
<evidence type="ECO:0000256" key="1">
    <source>
        <dbReference type="ARBA" id="ARBA00002724"/>
    </source>
</evidence>
<dbReference type="Proteomes" id="UP000187651">
    <property type="component" value="Unassembled WGS sequence"/>
</dbReference>
<feature type="active site" description="Nucleophile" evidence="13">
    <location>
        <position position="388"/>
    </location>
</feature>
<dbReference type="Pfam" id="PF22458">
    <property type="entry name" value="RsmF-B_ferredox"/>
    <property type="match status" value="1"/>
</dbReference>
<dbReference type="Pfam" id="PF01189">
    <property type="entry name" value="Methyltr_RsmB-F"/>
    <property type="match status" value="1"/>
</dbReference>
<dbReference type="NCBIfam" id="TIGR00563">
    <property type="entry name" value="rsmB"/>
    <property type="match status" value="1"/>
</dbReference>
<dbReference type="GO" id="GO:0006355">
    <property type="term" value="P:regulation of DNA-templated transcription"/>
    <property type="evidence" value="ECO:0007669"/>
    <property type="project" value="InterPro"/>
</dbReference>